<dbReference type="InterPro" id="IPR036069">
    <property type="entry name" value="DUF34/NIF3_sf"/>
</dbReference>
<dbReference type="SUPFAM" id="SSF102705">
    <property type="entry name" value="NIF3 (NGG1p interacting factor 3)-like"/>
    <property type="match status" value="1"/>
</dbReference>
<organism evidence="4 5">
    <name type="scientific">Hathewaya limosa</name>
    <name type="common">Clostridium limosum</name>
    <dbReference type="NCBI Taxonomy" id="1536"/>
    <lineage>
        <taxon>Bacteria</taxon>
        <taxon>Bacillati</taxon>
        <taxon>Bacillota</taxon>
        <taxon>Clostridia</taxon>
        <taxon>Eubacteriales</taxon>
        <taxon>Clostridiaceae</taxon>
        <taxon>Hathewaya</taxon>
    </lineage>
</organism>
<proteinExistence type="inferred from homology"/>
<comment type="similarity">
    <text evidence="1">Belongs to the GTP cyclohydrolase I type 2/NIF3 family.</text>
</comment>
<evidence type="ECO:0000313" key="5">
    <source>
        <dbReference type="Proteomes" id="UP001224418"/>
    </source>
</evidence>
<evidence type="ECO:0000313" key="4">
    <source>
        <dbReference type="EMBL" id="MDQ0478932.1"/>
    </source>
</evidence>
<evidence type="ECO:0000256" key="3">
    <source>
        <dbReference type="ARBA" id="ARBA00022723"/>
    </source>
</evidence>
<dbReference type="NCBIfam" id="TIGR00486">
    <property type="entry name" value="YbgI_SA1388"/>
    <property type="match status" value="1"/>
</dbReference>
<name>A0ABU0JSM8_HATLI</name>
<dbReference type="EMBL" id="JAUSWN010000004">
    <property type="protein sequence ID" value="MDQ0478932.1"/>
    <property type="molecule type" value="Genomic_DNA"/>
</dbReference>
<protein>
    <recommendedName>
        <fullName evidence="2">GTP cyclohydrolase 1 type 2 homolog</fullName>
    </recommendedName>
</protein>
<dbReference type="PANTHER" id="PTHR13799">
    <property type="entry name" value="NGG1 INTERACTING FACTOR 3"/>
    <property type="match status" value="1"/>
</dbReference>
<accession>A0ABU0JSM8</accession>
<comment type="caution">
    <text evidence="4">The sequence shown here is derived from an EMBL/GenBank/DDBJ whole genome shotgun (WGS) entry which is preliminary data.</text>
</comment>
<evidence type="ECO:0000256" key="2">
    <source>
        <dbReference type="ARBA" id="ARBA00022112"/>
    </source>
</evidence>
<dbReference type="RefSeq" id="WP_307355104.1">
    <property type="nucleotide sequence ID" value="NZ_BAAACJ010000041.1"/>
</dbReference>
<keyword evidence="5" id="KW-1185">Reference proteome</keyword>
<sequence length="266" mass="29920">MTLTVKNLMDIIEQYAPLTLKEDFDNVGLMVGDIENIVNNILVCLDCTVEVIKEAKEKNCNFILSHHPLFFIKPKSITSETIKGEKVISLIKNDIALYAAHTNLDSTKGGLNDFAVELLGFKEFEVIDKKENTDMGIGRIIKVNGQFTLKEICKKVKKAYDIEQLRFSGDLNKKIKKIALINGSGTDYFSLATNLGCDCIITGDTTYHYVSDLYEQNVALIDAGHFNSEWPAMKVVSKILEKKIEKMGLDNQVILAETSKDVYNYF</sequence>
<dbReference type="Proteomes" id="UP001224418">
    <property type="component" value="Unassembled WGS sequence"/>
</dbReference>
<reference evidence="4 5" key="1">
    <citation type="submission" date="2023-07" db="EMBL/GenBank/DDBJ databases">
        <title>Genomic Encyclopedia of Type Strains, Phase IV (KMG-IV): sequencing the most valuable type-strain genomes for metagenomic binning, comparative biology and taxonomic classification.</title>
        <authorList>
            <person name="Goeker M."/>
        </authorList>
    </citation>
    <scope>NUCLEOTIDE SEQUENCE [LARGE SCALE GENOMIC DNA]</scope>
    <source>
        <strain evidence="4 5">DSM 1400</strain>
    </source>
</reference>
<keyword evidence="3" id="KW-0479">Metal-binding</keyword>
<dbReference type="InterPro" id="IPR002678">
    <property type="entry name" value="DUF34/NIF3"/>
</dbReference>
<evidence type="ECO:0000256" key="1">
    <source>
        <dbReference type="ARBA" id="ARBA00006964"/>
    </source>
</evidence>
<dbReference type="Pfam" id="PF01784">
    <property type="entry name" value="DUF34_NIF3"/>
    <property type="match status" value="1"/>
</dbReference>
<gene>
    <name evidence="4" type="ORF">QOZ93_000660</name>
</gene>
<dbReference type="PANTHER" id="PTHR13799:SF14">
    <property type="entry name" value="GTP CYCLOHYDROLASE 1 TYPE 2 HOMOLOG"/>
    <property type="match status" value="1"/>
</dbReference>
<dbReference type="Gene3D" id="3.40.1390.30">
    <property type="entry name" value="NIF3 (NGG1p interacting factor 3)-like"/>
    <property type="match status" value="2"/>
</dbReference>